<dbReference type="InterPro" id="IPR050250">
    <property type="entry name" value="Macrolide_Exporter_MacB"/>
</dbReference>
<dbReference type="GO" id="GO:0022857">
    <property type="term" value="F:transmembrane transporter activity"/>
    <property type="evidence" value="ECO:0007669"/>
    <property type="project" value="TreeGrafter"/>
</dbReference>
<reference evidence="9 10" key="1">
    <citation type="submission" date="2013-12" db="EMBL/GenBank/DDBJ databases">
        <authorList>
            <consortium name="DOE Joint Genome Institute"/>
            <person name="Eisen J."/>
            <person name="Huntemann M."/>
            <person name="Han J."/>
            <person name="Chen A."/>
            <person name="Kyrpides N."/>
            <person name="Mavromatis K."/>
            <person name="Markowitz V."/>
            <person name="Palaniappan K."/>
            <person name="Ivanova N."/>
            <person name="Schaumberg A."/>
            <person name="Pati A."/>
            <person name="Liolios K."/>
            <person name="Nordberg H.P."/>
            <person name="Cantor M.N."/>
            <person name="Hua S.X."/>
            <person name="Woyke T."/>
        </authorList>
    </citation>
    <scope>NUCLEOTIDE SEQUENCE [LARGE SCALE GENOMIC DNA]</scope>
    <source>
        <strain evidence="10">DSM 19437</strain>
    </source>
</reference>
<name>W0F7J6_9BACT</name>
<dbReference type="AlphaFoldDB" id="W0F7J6"/>
<feature type="transmembrane region" description="Helical" evidence="6">
    <location>
        <begin position="289"/>
        <end position="308"/>
    </location>
</feature>
<evidence type="ECO:0000256" key="5">
    <source>
        <dbReference type="ARBA" id="ARBA00023136"/>
    </source>
</evidence>
<dbReference type="PANTHER" id="PTHR30572:SF18">
    <property type="entry name" value="ABC-TYPE MACROLIDE FAMILY EXPORT SYSTEM PERMEASE COMPONENT 2"/>
    <property type="match status" value="1"/>
</dbReference>
<dbReference type="Pfam" id="PF02687">
    <property type="entry name" value="FtsX"/>
    <property type="match status" value="2"/>
</dbReference>
<evidence type="ECO:0000256" key="3">
    <source>
        <dbReference type="ARBA" id="ARBA00022692"/>
    </source>
</evidence>
<dbReference type="OrthoDB" id="5933722at2"/>
<keyword evidence="5 6" id="KW-0472">Membrane</keyword>
<dbReference type="RefSeq" id="WP_008584914.1">
    <property type="nucleotide sequence ID" value="NZ_CP007035.1"/>
</dbReference>
<evidence type="ECO:0000313" key="9">
    <source>
        <dbReference type="EMBL" id="AHF17434.1"/>
    </source>
</evidence>
<feature type="transmembrane region" description="Helical" evidence="6">
    <location>
        <begin position="335"/>
        <end position="362"/>
    </location>
</feature>
<protein>
    <submittedName>
        <fullName evidence="9">Uncharacterized protein</fullName>
    </submittedName>
</protein>
<feature type="transmembrane region" description="Helical" evidence="6">
    <location>
        <begin position="433"/>
        <end position="453"/>
    </location>
</feature>
<feature type="transmembrane region" description="Helical" evidence="6">
    <location>
        <begin position="382"/>
        <end position="407"/>
    </location>
</feature>
<evidence type="ECO:0000256" key="6">
    <source>
        <dbReference type="SAM" id="Phobius"/>
    </source>
</evidence>
<dbReference type="eggNOG" id="COG0577">
    <property type="taxonomic scope" value="Bacteria"/>
</dbReference>
<organism evidence="9 10">
    <name type="scientific">Niabella soli DSM 19437</name>
    <dbReference type="NCBI Taxonomy" id="929713"/>
    <lineage>
        <taxon>Bacteria</taxon>
        <taxon>Pseudomonadati</taxon>
        <taxon>Bacteroidota</taxon>
        <taxon>Chitinophagia</taxon>
        <taxon>Chitinophagales</taxon>
        <taxon>Chitinophagaceae</taxon>
        <taxon>Niabella</taxon>
    </lineage>
</organism>
<evidence type="ECO:0000259" key="8">
    <source>
        <dbReference type="Pfam" id="PF12704"/>
    </source>
</evidence>
<feature type="domain" description="ABC3 transporter permease C-terminal" evidence="7">
    <location>
        <begin position="678"/>
        <end position="791"/>
    </location>
</feature>
<evidence type="ECO:0000313" key="10">
    <source>
        <dbReference type="Proteomes" id="UP000003586"/>
    </source>
</evidence>
<proteinExistence type="predicted"/>
<dbReference type="InterPro" id="IPR003838">
    <property type="entry name" value="ABC3_permease_C"/>
</dbReference>
<feature type="transmembrane region" description="Helical" evidence="6">
    <location>
        <begin position="719"/>
        <end position="739"/>
    </location>
</feature>
<feature type="transmembrane region" description="Helical" evidence="6">
    <location>
        <begin position="759"/>
        <end position="780"/>
    </location>
</feature>
<evidence type="ECO:0000256" key="2">
    <source>
        <dbReference type="ARBA" id="ARBA00022475"/>
    </source>
</evidence>
<evidence type="ECO:0000256" key="1">
    <source>
        <dbReference type="ARBA" id="ARBA00004651"/>
    </source>
</evidence>
<accession>W0F7J6</accession>
<comment type="subcellular location">
    <subcellularLocation>
        <location evidence="1">Cell membrane</location>
        <topology evidence="1">Multi-pass membrane protein</topology>
    </subcellularLocation>
</comment>
<keyword evidence="2" id="KW-1003">Cell membrane</keyword>
<evidence type="ECO:0000259" key="7">
    <source>
        <dbReference type="Pfam" id="PF02687"/>
    </source>
</evidence>
<keyword evidence="10" id="KW-1185">Reference proteome</keyword>
<dbReference type="STRING" id="929713.NIASO_07480"/>
<dbReference type="EMBL" id="CP007035">
    <property type="protein sequence ID" value="AHF17434.1"/>
    <property type="molecule type" value="Genomic_DNA"/>
</dbReference>
<dbReference type="GO" id="GO:0005886">
    <property type="term" value="C:plasma membrane"/>
    <property type="evidence" value="ECO:0007669"/>
    <property type="project" value="UniProtKB-SubCell"/>
</dbReference>
<dbReference type="HOGENOM" id="CLU_008713_1_0_10"/>
<dbReference type="Proteomes" id="UP000003586">
    <property type="component" value="Chromosome"/>
</dbReference>
<feature type="transmembrane region" description="Helical" evidence="6">
    <location>
        <begin position="21"/>
        <end position="41"/>
    </location>
</feature>
<keyword evidence="4 6" id="KW-1133">Transmembrane helix</keyword>
<feature type="transmembrane region" description="Helical" evidence="6">
    <location>
        <begin position="675"/>
        <end position="699"/>
    </location>
</feature>
<dbReference type="Pfam" id="PF12704">
    <property type="entry name" value="MacB_PCD"/>
    <property type="match status" value="1"/>
</dbReference>
<gene>
    <name evidence="9" type="ORF">NIASO_07480</name>
</gene>
<dbReference type="PANTHER" id="PTHR30572">
    <property type="entry name" value="MEMBRANE COMPONENT OF TRANSPORTER-RELATED"/>
    <property type="match status" value="1"/>
</dbReference>
<keyword evidence="3 6" id="KW-0812">Transmembrane</keyword>
<feature type="domain" description="MacB-like periplasmic core" evidence="8">
    <location>
        <begin position="20"/>
        <end position="245"/>
    </location>
</feature>
<dbReference type="KEGG" id="nso:NIASO_07480"/>
<evidence type="ECO:0000256" key="4">
    <source>
        <dbReference type="ARBA" id="ARBA00022989"/>
    </source>
</evidence>
<dbReference type="InterPro" id="IPR025857">
    <property type="entry name" value="MacB_PCD"/>
</dbReference>
<sequence length="798" mass="88364">MFKNYLKTAIRNLFRNKLTTFINIFGLGLSMSVGLMIMIIVQDALSYDKFHPFPERAFRVLSDYTKKNGEHWPMASTPLPLSNALLKDSNIIEAVTTVYPALGGMATANGKELYLSGVYTEPQFFHIFGFSFTEGSPATALRKPNTVVISKTTALNFFATTNVIGKIIKMDDGVTYTITGVLEEPPGKSHLSYAAYASYSTVTQMEKDKLLAEKSTNWYAFNAAYTYLLLKRNANMEALQPQLNAIAAELNRGNKDGVCKFGLQPLNKITPGKTYLGNDNAQGTSWSKLYFSIGLGLLILLAACFNYTNLTIARGLTRAKEVGVRKIAGARRYHVFLQYILEAVLLALFALVLASVILSLILKYRPFNDSYEMVPTSFHYNSWFFIWSVSYAVAAGIVAGVAPAWILSSFTPLRVLKKLSTARILGNVPLQKALIVFQYSLSLIFIIFLFTFYRQFSFLSKADPGFRHDHMLVVPLNGMNEAVARQKLSTVAGIRSVSASSVKFSGRFNGMNAPLWISDRNNAVNLNYYYAGVRFIEDMRFAFIAGKNFPDNYNDDKERYILLNEQAAHAFGFADAATAVGQRLWISDSTQLEITGVLKDFNYENMGKPVFPLALRNKSSANAYLYIQTEGNDKAKIALNVSKALRGLTTRPPVTDSWLEEDLQAGNSQTATVSLLGFLGFIALSIATLGLLGLVVYTVEIKQKEISVRKVIGASRKQLIHILSKGFVTLLLIAGLISMPVGWVLSKLFLQNFVLRSPFGMGSILMCFLFLLGVGLFTIISQTVKAAKANPVKALRSE</sequence>
<feature type="domain" description="ABC3 transporter permease C-terminal" evidence="7">
    <location>
        <begin position="295"/>
        <end position="411"/>
    </location>
</feature>